<evidence type="ECO:0000256" key="3">
    <source>
        <dbReference type="ARBA" id="ARBA00004141"/>
    </source>
</evidence>
<dbReference type="Pfam" id="PF00027">
    <property type="entry name" value="cNMP_binding"/>
    <property type="match status" value="1"/>
</dbReference>
<keyword evidence="10" id="KW-0539">Nucleus</keyword>
<dbReference type="CDD" id="cd00038">
    <property type="entry name" value="CAP_ED"/>
    <property type="match status" value="1"/>
</dbReference>
<dbReference type="GO" id="GO:0006260">
    <property type="term" value="P:DNA replication"/>
    <property type="evidence" value="ECO:0007669"/>
    <property type="project" value="UniProtKB-KW"/>
</dbReference>
<dbReference type="InterPro" id="IPR052706">
    <property type="entry name" value="Membrane-Transporter-like"/>
</dbReference>
<dbReference type="GO" id="GO:0000811">
    <property type="term" value="C:GINS complex"/>
    <property type="evidence" value="ECO:0007669"/>
    <property type="project" value="InterPro"/>
</dbReference>
<keyword evidence="9 13" id="KW-0472">Membrane</keyword>
<feature type="transmembrane region" description="Helical" evidence="13">
    <location>
        <begin position="896"/>
        <end position="927"/>
    </location>
</feature>
<dbReference type="Pfam" id="PF00916">
    <property type="entry name" value="Sulfate_transp"/>
    <property type="match status" value="1"/>
</dbReference>
<feature type="transmembrane region" description="Helical" evidence="13">
    <location>
        <begin position="505"/>
        <end position="527"/>
    </location>
</feature>
<dbReference type="Gene3D" id="3.30.750.24">
    <property type="entry name" value="STAS domain"/>
    <property type="match status" value="1"/>
</dbReference>
<feature type="region of interest" description="Disordered" evidence="12">
    <location>
        <begin position="211"/>
        <end position="232"/>
    </location>
</feature>
<dbReference type="GO" id="GO:0016020">
    <property type="term" value="C:membrane"/>
    <property type="evidence" value="ECO:0007669"/>
    <property type="project" value="UniProtKB-SubCell"/>
</dbReference>
<dbReference type="EMBL" id="NJES01000053">
    <property type="protein sequence ID" value="PHH79220.1"/>
    <property type="molecule type" value="Genomic_DNA"/>
</dbReference>
<evidence type="ECO:0000256" key="6">
    <source>
        <dbReference type="ARBA" id="ARBA00022692"/>
    </source>
</evidence>
<dbReference type="Proteomes" id="UP000226431">
    <property type="component" value="Unassembled WGS sequence"/>
</dbReference>
<dbReference type="SUPFAM" id="SSF51206">
    <property type="entry name" value="cAMP-binding domain-like"/>
    <property type="match status" value="1"/>
</dbReference>
<evidence type="ECO:0000256" key="7">
    <source>
        <dbReference type="ARBA" id="ARBA00022705"/>
    </source>
</evidence>
<keyword evidence="17" id="KW-1185">Reference proteome</keyword>
<dbReference type="InterPro" id="IPR011547">
    <property type="entry name" value="SLC26A/SulP_dom"/>
</dbReference>
<dbReference type="PROSITE" id="PS50801">
    <property type="entry name" value="STAS"/>
    <property type="match status" value="1"/>
</dbReference>
<feature type="transmembrane region" description="Helical" evidence="13">
    <location>
        <begin position="701"/>
        <end position="721"/>
    </location>
</feature>
<evidence type="ECO:0000313" key="17">
    <source>
        <dbReference type="Proteomes" id="UP000226431"/>
    </source>
</evidence>
<dbReference type="InterPro" id="IPR056783">
    <property type="entry name" value="PSF1_C"/>
</dbReference>
<evidence type="ECO:0000256" key="12">
    <source>
        <dbReference type="SAM" id="MobiDB-lite"/>
    </source>
</evidence>
<protein>
    <recommendedName>
        <fullName evidence="5">DNA replication complex GINS protein PSF1</fullName>
    </recommendedName>
    <alternativeName>
        <fullName evidence="11">DNA replication complex GINS protein psf1</fullName>
    </alternativeName>
</protein>
<evidence type="ECO:0000256" key="9">
    <source>
        <dbReference type="ARBA" id="ARBA00023136"/>
    </source>
</evidence>
<evidence type="ECO:0000259" key="14">
    <source>
        <dbReference type="PROSITE" id="PS50042"/>
    </source>
</evidence>
<evidence type="ECO:0000256" key="11">
    <source>
        <dbReference type="ARBA" id="ARBA00067388"/>
    </source>
</evidence>
<feature type="region of interest" description="Disordered" evidence="12">
    <location>
        <begin position="375"/>
        <end position="455"/>
    </location>
</feature>
<dbReference type="Pfam" id="PF05916">
    <property type="entry name" value="Sld5"/>
    <property type="match status" value="1"/>
</dbReference>
<comment type="subcellular location">
    <subcellularLocation>
        <location evidence="3">Membrane</location>
        <topology evidence="3">Multi-pass membrane protein</topology>
    </subcellularLocation>
    <subcellularLocation>
        <location evidence="2">Nucleus</location>
    </subcellularLocation>
</comment>
<dbReference type="InterPro" id="IPR002645">
    <property type="entry name" value="STAS_dom"/>
</dbReference>
<dbReference type="OrthoDB" id="409725at2759"/>
<dbReference type="InterPro" id="IPR036224">
    <property type="entry name" value="GINS_bundle-like_dom_sf"/>
</dbReference>
<feature type="transmembrane region" description="Helical" evidence="13">
    <location>
        <begin position="865"/>
        <end position="884"/>
    </location>
</feature>
<dbReference type="Gene3D" id="2.60.120.10">
    <property type="entry name" value="Jelly Rolls"/>
    <property type="match status" value="1"/>
</dbReference>
<evidence type="ECO:0000256" key="2">
    <source>
        <dbReference type="ARBA" id="ARBA00004123"/>
    </source>
</evidence>
<dbReference type="CDD" id="cd21696">
    <property type="entry name" value="GINS_B_Psf1"/>
    <property type="match status" value="1"/>
</dbReference>
<feature type="transmembrane region" description="Helical" evidence="13">
    <location>
        <begin position="677"/>
        <end position="694"/>
    </location>
</feature>
<feature type="domain" description="Cyclic nucleotide-binding" evidence="14">
    <location>
        <begin position="1181"/>
        <end position="1280"/>
    </location>
</feature>
<dbReference type="CDD" id="cd07042">
    <property type="entry name" value="STAS_SulP_like_sulfate_transporter"/>
    <property type="match status" value="1"/>
</dbReference>
<dbReference type="CDD" id="cd11710">
    <property type="entry name" value="GINS_A_psf1"/>
    <property type="match status" value="1"/>
</dbReference>
<keyword evidence="6 13" id="KW-0812">Transmembrane</keyword>
<evidence type="ECO:0000259" key="15">
    <source>
        <dbReference type="PROSITE" id="PS50801"/>
    </source>
</evidence>
<organism evidence="16 17">
    <name type="scientific">Ophiocordyceps camponoti-rufipedis</name>
    <dbReference type="NCBI Taxonomy" id="2004952"/>
    <lineage>
        <taxon>Eukaryota</taxon>
        <taxon>Fungi</taxon>
        <taxon>Dikarya</taxon>
        <taxon>Ascomycota</taxon>
        <taxon>Pezizomycotina</taxon>
        <taxon>Sordariomycetes</taxon>
        <taxon>Hypocreomycetidae</taxon>
        <taxon>Hypocreales</taxon>
        <taxon>Ophiocordycipitaceae</taxon>
        <taxon>Ophiocordyceps</taxon>
    </lineage>
</organism>
<dbReference type="SUPFAM" id="SSF52091">
    <property type="entry name" value="SpoIIaa-like"/>
    <property type="match status" value="1"/>
</dbReference>
<gene>
    <name evidence="16" type="ORF">CDD80_5387</name>
</gene>
<dbReference type="Gene3D" id="1.20.58.1030">
    <property type="match status" value="1"/>
</dbReference>
<dbReference type="Pfam" id="PF01740">
    <property type="entry name" value="STAS"/>
    <property type="match status" value="1"/>
</dbReference>
<proteinExistence type="inferred from homology"/>
<dbReference type="InterPro" id="IPR036513">
    <property type="entry name" value="STAS_dom_sf"/>
</dbReference>
<comment type="similarity">
    <text evidence="4">Belongs to the GINS1/PSF1 family.</text>
</comment>
<dbReference type="InterPro" id="IPR021151">
    <property type="entry name" value="GINS_A"/>
</dbReference>
<dbReference type="PANTHER" id="PTHR43310:SF4">
    <property type="entry name" value="AFR304WP"/>
    <property type="match status" value="1"/>
</dbReference>
<sequence>MYGDLGMKLIQHAKRMQNLAHLPPYQTELVRAVTREVRDLDKDVTDILEPFQGSFDPTADQAVACTLLVNHLSMRRNKRCLLAYHRTRTDKLEELAWSGADIVDLSGQQVREAEGATSSLSPQEEDYVRQYSDLLAAYKGQWTDIDLTGGLEPPRDLFIDVRVLKDAGEIQTEYGAITLTKNSQFYVRQGDVERLIAQGYLQKLGSENSAQVPGTRIASPSQIPSTRPTSEGRTLVQQARIIPGALASAVTTTNLHPFKPHAWHAGFAMSSPSDRVSLLDDAPASARLLSSSAGSSKAFREPIRSYIHASARQLLARVDSQQNARTVREHTAELASYHLSDGSAHRRPSFLQIFDPVDGMDEVDDTIVEEPEPAVVTTSARDQDAGPSVLSNLLKRSPPSSLAPGSDEAAHKRPQPCPVQTEPMRRVVAATEETPLLDDEACPDGLGDSSDLEGQKLPHGRTWLGKLGGRVLGRAQPAFAVTFDPRRWDRRAVWKTVVLGPASCLPAVIVGLLLNILDALSYGMILFPLGKPLFAHLGSAGLSIYYVSTIVSQVVFSSGSVFKGAIGSELIEVVPFFHNMALKIMDSVGPENADAVIATTIVAYAASSIMTGLVFYLMGKFKFGFLVGFIPRHILIGCIGGVGWFLIATGFEVAARLDGSLDYNLDTLIRLTQPDTVLLWTFPLVLAIVLFCGQSRVRSKYFLPLYIIAIPLVFYFFVVAIDGLEVDRMRDGGWIFQGPPPDEPWWFFYTLYRFDLVHWGAVVEVIPAMLALTFFGILHVPINVPALALNCGEDNADLDRELKLHGYSNILSGCLGSIQNYLVYANTVFFIRSGGDRRLAGFMLAVLTAGVMMIGPSIIGFIPVMMVATLIFDLGFELLLEAVWLPRKKLKLAEYLTVITIVLIMGIYDFVIGIGVGILLAFVSLIIQTSRVSAIRGTYGGDIVTSTVRRNPSHHQYLHQVGRQIYIIKLTGYLFFGTVVSVEEEIRRILDDQTFAEKPIKFLILDMCHVTGLDYSAGEAFNTISRLLHVKGVCLVLSGVDAENRLGRNLRAVGLGMDEIEVLMLPTLNSALESCENELLKTLYARQRELNLTKKTSTACLDVPAGPETPAVSPFDPLFSSPRRNHLVRAAREALTNVEVDRPQRWQSFKEPLRLMLQVFQGLSDKNEDFWFPARSYFKRREYGSGTVLFRRGEAADGFYLVESGILRAEYDLPQGWLYESIVAGTTCGELPFFSETERTATVQVDRDCVVWVMDREGWLKLQEDKPEVARELLKMSLKLTSERMSAITSHTLAMAG</sequence>
<feature type="transmembrane region" description="Helical" evidence="13">
    <location>
        <begin position="839"/>
        <end position="859"/>
    </location>
</feature>
<reference evidence="16 17" key="1">
    <citation type="submission" date="2017-06" db="EMBL/GenBank/DDBJ databases">
        <title>Ant-infecting Ophiocordyceps genomes reveal a high diversity of potential behavioral manipulation genes and a possible major role for enterotoxins.</title>
        <authorList>
            <person name="De Bekker C."/>
            <person name="Evans H.C."/>
            <person name="Brachmann A."/>
            <person name="Hughes D.P."/>
        </authorList>
    </citation>
    <scope>NUCLEOTIDE SEQUENCE [LARGE SCALE GENOMIC DNA]</scope>
    <source>
        <strain evidence="16 17">Map16</strain>
    </source>
</reference>
<feature type="transmembrane region" description="Helical" evidence="13">
    <location>
        <begin position="756"/>
        <end position="778"/>
    </location>
</feature>
<dbReference type="PANTHER" id="PTHR43310">
    <property type="entry name" value="SULFATE TRANSPORTER YBAR-RELATED"/>
    <property type="match status" value="1"/>
</dbReference>
<dbReference type="InterPro" id="IPR000595">
    <property type="entry name" value="cNMP-bd_dom"/>
</dbReference>
<accession>A0A2C5ZHE1</accession>
<feature type="domain" description="STAS" evidence="15">
    <location>
        <begin position="965"/>
        <end position="1075"/>
    </location>
</feature>
<dbReference type="PROSITE" id="PS50042">
    <property type="entry name" value="CNMP_BINDING_3"/>
    <property type="match status" value="1"/>
</dbReference>
<dbReference type="FunFam" id="2.60.120.10:FF:000141">
    <property type="entry name" value="Sulfate transporter family protein"/>
    <property type="match status" value="1"/>
</dbReference>
<evidence type="ECO:0000256" key="13">
    <source>
        <dbReference type="SAM" id="Phobius"/>
    </source>
</evidence>
<dbReference type="STRING" id="2004952.A0A2C5ZHE1"/>
<evidence type="ECO:0000256" key="10">
    <source>
        <dbReference type="ARBA" id="ARBA00023242"/>
    </source>
</evidence>
<dbReference type="InterPro" id="IPR005339">
    <property type="entry name" value="GINS_Psf1"/>
</dbReference>
<evidence type="ECO:0000256" key="5">
    <source>
        <dbReference type="ARBA" id="ARBA00015143"/>
    </source>
</evidence>
<evidence type="ECO:0000256" key="1">
    <source>
        <dbReference type="ARBA" id="ARBA00002340"/>
    </source>
</evidence>
<feature type="transmembrane region" description="Helical" evidence="13">
    <location>
        <begin position="534"/>
        <end position="556"/>
    </location>
</feature>
<comment type="function">
    <text evidence="1">The GINS complex plays an essential role in the initiation of DNA replication.</text>
</comment>
<feature type="transmembrane region" description="Helical" evidence="13">
    <location>
        <begin position="595"/>
        <end position="618"/>
    </location>
</feature>
<dbReference type="SMART" id="SM00100">
    <property type="entry name" value="cNMP"/>
    <property type="match status" value="1"/>
</dbReference>
<dbReference type="InterPro" id="IPR014710">
    <property type="entry name" value="RmlC-like_jellyroll"/>
</dbReference>
<evidence type="ECO:0000313" key="16">
    <source>
        <dbReference type="EMBL" id="PHH79220.1"/>
    </source>
</evidence>
<evidence type="ECO:0000256" key="4">
    <source>
        <dbReference type="ARBA" id="ARBA00006677"/>
    </source>
</evidence>
<evidence type="ECO:0000256" key="8">
    <source>
        <dbReference type="ARBA" id="ARBA00022989"/>
    </source>
</evidence>
<dbReference type="SUPFAM" id="SSF158573">
    <property type="entry name" value="GINS helical bundle-like"/>
    <property type="match status" value="1"/>
</dbReference>
<dbReference type="Pfam" id="PF24997">
    <property type="entry name" value="PSF1_C"/>
    <property type="match status" value="1"/>
</dbReference>
<dbReference type="FunFam" id="1.20.58.1030:FF:000003">
    <property type="entry name" value="DNA replication complex GINS protein PSF1"/>
    <property type="match status" value="1"/>
</dbReference>
<comment type="caution">
    <text evidence="16">The sequence shown here is derived from an EMBL/GenBank/DDBJ whole genome shotgun (WGS) entry which is preliminary data.</text>
</comment>
<feature type="transmembrane region" description="Helical" evidence="13">
    <location>
        <begin position="634"/>
        <end position="657"/>
    </location>
</feature>
<dbReference type="InterPro" id="IPR018490">
    <property type="entry name" value="cNMP-bd_dom_sf"/>
</dbReference>
<name>A0A2C5ZHE1_9HYPO</name>
<keyword evidence="8 13" id="KW-1133">Transmembrane helix</keyword>
<keyword evidence="7" id="KW-0235">DNA replication</keyword>